<keyword evidence="2" id="KW-0238">DNA-binding</keyword>
<evidence type="ECO:0000256" key="2">
    <source>
        <dbReference type="ARBA" id="ARBA00023125"/>
    </source>
</evidence>
<dbReference type="InParanoid" id="A0A6I9QLP0"/>
<reference evidence="8" key="1">
    <citation type="submission" date="2025-08" db="UniProtKB">
        <authorList>
            <consortium name="RefSeq"/>
        </authorList>
    </citation>
    <scope>IDENTIFICATION</scope>
</reference>
<keyword evidence="3" id="KW-0804">Transcription</keyword>
<dbReference type="PANTHER" id="PTHR31719">
    <property type="entry name" value="NAC TRANSCRIPTION FACTOR 56"/>
    <property type="match status" value="1"/>
</dbReference>
<keyword evidence="7" id="KW-1185">Reference proteome</keyword>
<dbReference type="OrthoDB" id="1592334at2759"/>
<feature type="domain" description="NAC" evidence="6">
    <location>
        <begin position="37"/>
        <end position="179"/>
    </location>
</feature>
<dbReference type="GO" id="GO:0006355">
    <property type="term" value="P:regulation of DNA-templated transcription"/>
    <property type="evidence" value="ECO:0007669"/>
    <property type="project" value="InterPro"/>
</dbReference>
<dbReference type="Gene3D" id="2.170.150.80">
    <property type="entry name" value="NAC domain"/>
    <property type="match status" value="1"/>
</dbReference>
<dbReference type="PANTHER" id="PTHR31719:SF179">
    <property type="entry name" value="OS08G0148400 PROTEIN"/>
    <property type="match status" value="1"/>
</dbReference>
<accession>A0A6I9QLP0</accession>
<dbReference type="RefSeq" id="XP_010910356.1">
    <property type="nucleotide sequence ID" value="XM_010912054.3"/>
</dbReference>
<evidence type="ECO:0000313" key="8">
    <source>
        <dbReference type="RefSeq" id="XP_010910356.1"/>
    </source>
</evidence>
<sequence>MGMGTRPGEVVERRGAIYGGDGGGGREREGKVPVMRLPRGYRFDPKPWELIEYLQDKVEGRPDDGQGVINDVDVYGCSPKQLVDMVGDLIPCDGGSLFFFTSIEHRNGNCRDRSTPDGHWKSTKKMTRIRNGEGRLVGYRQDLCYFHGKKKPERTEWLMKEHILDHQQPKMALCEIYSAQKKCKGQIQGNEWRIQPLKDPTDSESENTQHHYSSNDWSSLGNGTEQRAGPSGGGFLSSSEGFPSAPGTSAGYLSASDGYTWCNSAVDVSDLAQDSLDLYAPPALDVPSQESPTVHADAAFKEGGSAKAAAHPDMLPDINAPEMWLEN</sequence>
<feature type="compositionally biased region" description="Polar residues" evidence="5">
    <location>
        <begin position="210"/>
        <end position="225"/>
    </location>
</feature>
<feature type="region of interest" description="Disordered" evidence="5">
    <location>
        <begin position="191"/>
        <end position="241"/>
    </location>
</feature>
<dbReference type="PROSITE" id="PS51005">
    <property type="entry name" value="NAC"/>
    <property type="match status" value="1"/>
</dbReference>
<organism evidence="7 8">
    <name type="scientific">Elaeis guineensis var. tenera</name>
    <name type="common">Oil palm</name>
    <dbReference type="NCBI Taxonomy" id="51953"/>
    <lineage>
        <taxon>Eukaryota</taxon>
        <taxon>Viridiplantae</taxon>
        <taxon>Streptophyta</taxon>
        <taxon>Embryophyta</taxon>
        <taxon>Tracheophyta</taxon>
        <taxon>Spermatophyta</taxon>
        <taxon>Magnoliopsida</taxon>
        <taxon>Liliopsida</taxon>
        <taxon>Arecaceae</taxon>
        <taxon>Arecoideae</taxon>
        <taxon>Cocoseae</taxon>
        <taxon>Elaeidinae</taxon>
        <taxon>Elaeis</taxon>
    </lineage>
</organism>
<dbReference type="InterPro" id="IPR003441">
    <property type="entry name" value="NAC-dom"/>
</dbReference>
<dbReference type="SUPFAM" id="SSF101941">
    <property type="entry name" value="NAC domain"/>
    <property type="match status" value="1"/>
</dbReference>
<keyword evidence="4" id="KW-0539">Nucleus</keyword>
<evidence type="ECO:0000256" key="1">
    <source>
        <dbReference type="ARBA" id="ARBA00023015"/>
    </source>
</evidence>
<evidence type="ECO:0000259" key="6">
    <source>
        <dbReference type="PROSITE" id="PS51005"/>
    </source>
</evidence>
<protein>
    <submittedName>
        <fullName evidence="8">Uncharacterized protein LOC105036290</fullName>
    </submittedName>
</protein>
<name>A0A6I9QLP0_ELAGV</name>
<proteinExistence type="predicted"/>
<keyword evidence="1" id="KW-0805">Transcription regulation</keyword>
<dbReference type="Pfam" id="PF02365">
    <property type="entry name" value="NAM"/>
    <property type="match status" value="1"/>
</dbReference>
<evidence type="ECO:0000256" key="4">
    <source>
        <dbReference type="ARBA" id="ARBA00023242"/>
    </source>
</evidence>
<dbReference type="GO" id="GO:0003677">
    <property type="term" value="F:DNA binding"/>
    <property type="evidence" value="ECO:0007669"/>
    <property type="project" value="UniProtKB-KW"/>
</dbReference>
<dbReference type="AlphaFoldDB" id="A0A6I9QLP0"/>
<evidence type="ECO:0000256" key="5">
    <source>
        <dbReference type="SAM" id="MobiDB-lite"/>
    </source>
</evidence>
<dbReference type="Proteomes" id="UP000504607">
    <property type="component" value="Unplaced"/>
</dbReference>
<feature type="region of interest" description="Disordered" evidence="5">
    <location>
        <begin position="1"/>
        <end position="30"/>
    </location>
</feature>
<evidence type="ECO:0000256" key="3">
    <source>
        <dbReference type="ARBA" id="ARBA00023163"/>
    </source>
</evidence>
<gene>
    <name evidence="8" type="primary">LOC105036290</name>
</gene>
<dbReference type="InterPro" id="IPR036093">
    <property type="entry name" value="NAC_dom_sf"/>
</dbReference>
<evidence type="ECO:0000313" key="7">
    <source>
        <dbReference type="Proteomes" id="UP000504607"/>
    </source>
</evidence>